<protein>
    <submittedName>
        <fullName evidence="3">DUF3951 domain-containing protein</fullName>
    </submittedName>
</protein>
<name>A0A0M3I206_ASCLU</name>
<dbReference type="WBParaSite" id="ALUE_0001042701-mRNA-1">
    <property type="protein sequence ID" value="ALUE_0001042701-mRNA-1"/>
    <property type="gene ID" value="ALUE_0001042701"/>
</dbReference>
<organism evidence="2 3">
    <name type="scientific">Ascaris lumbricoides</name>
    <name type="common">Giant roundworm</name>
    <dbReference type="NCBI Taxonomy" id="6252"/>
    <lineage>
        <taxon>Eukaryota</taxon>
        <taxon>Metazoa</taxon>
        <taxon>Ecdysozoa</taxon>
        <taxon>Nematoda</taxon>
        <taxon>Chromadorea</taxon>
        <taxon>Rhabditida</taxon>
        <taxon>Spirurina</taxon>
        <taxon>Ascaridomorpha</taxon>
        <taxon>Ascaridoidea</taxon>
        <taxon>Ascarididae</taxon>
        <taxon>Ascaris</taxon>
    </lineage>
</organism>
<evidence type="ECO:0000313" key="2">
    <source>
        <dbReference type="Proteomes" id="UP000036681"/>
    </source>
</evidence>
<evidence type="ECO:0000313" key="3">
    <source>
        <dbReference type="WBParaSite" id="ALUE_0001042701-mRNA-1"/>
    </source>
</evidence>
<keyword evidence="1" id="KW-0472">Membrane</keyword>
<keyword evidence="2" id="KW-1185">Reference proteome</keyword>
<keyword evidence="1" id="KW-0812">Transmembrane</keyword>
<dbReference type="AlphaFoldDB" id="A0A0M3I206"/>
<reference evidence="3" key="1">
    <citation type="submission" date="2017-02" db="UniProtKB">
        <authorList>
            <consortium name="WormBaseParasite"/>
        </authorList>
    </citation>
    <scope>IDENTIFICATION</scope>
</reference>
<feature type="transmembrane region" description="Helical" evidence="1">
    <location>
        <begin position="6"/>
        <end position="32"/>
    </location>
</feature>
<accession>A0A0M3I206</accession>
<proteinExistence type="predicted"/>
<evidence type="ECO:0000256" key="1">
    <source>
        <dbReference type="SAM" id="Phobius"/>
    </source>
</evidence>
<dbReference type="Proteomes" id="UP000036681">
    <property type="component" value="Unplaced"/>
</dbReference>
<keyword evidence="1" id="KW-1133">Transmembrane helix</keyword>
<sequence>MSHDELTILFIAIGITLTVAMCFLFVFALRLYHMKVLVSMDSRNMENIESDSYLSPISYEILANELEKKDKQGE</sequence>